<organism evidence="2 3">
    <name type="scientific">Austropuccinia psidii MF-1</name>
    <dbReference type="NCBI Taxonomy" id="1389203"/>
    <lineage>
        <taxon>Eukaryota</taxon>
        <taxon>Fungi</taxon>
        <taxon>Dikarya</taxon>
        <taxon>Basidiomycota</taxon>
        <taxon>Pucciniomycotina</taxon>
        <taxon>Pucciniomycetes</taxon>
        <taxon>Pucciniales</taxon>
        <taxon>Sphaerophragmiaceae</taxon>
        <taxon>Austropuccinia</taxon>
    </lineage>
</organism>
<evidence type="ECO:0000313" key="2">
    <source>
        <dbReference type="EMBL" id="MBW0503074.1"/>
    </source>
</evidence>
<proteinExistence type="predicted"/>
<protein>
    <submittedName>
        <fullName evidence="2">Uncharacterized protein</fullName>
    </submittedName>
</protein>
<feature type="compositionally biased region" description="Acidic residues" evidence="1">
    <location>
        <begin position="81"/>
        <end position="104"/>
    </location>
</feature>
<evidence type="ECO:0000256" key="1">
    <source>
        <dbReference type="SAM" id="MobiDB-lite"/>
    </source>
</evidence>
<name>A0A9Q3DGS2_9BASI</name>
<gene>
    <name evidence="2" type="ORF">O181_042789</name>
</gene>
<feature type="compositionally biased region" description="Polar residues" evidence="1">
    <location>
        <begin position="111"/>
        <end position="124"/>
    </location>
</feature>
<dbReference type="AlphaFoldDB" id="A0A9Q3DGS2"/>
<accession>A0A9Q3DGS2</accession>
<dbReference type="Proteomes" id="UP000765509">
    <property type="component" value="Unassembled WGS sequence"/>
</dbReference>
<feature type="region of interest" description="Disordered" evidence="1">
    <location>
        <begin position="1"/>
        <end position="124"/>
    </location>
</feature>
<dbReference type="EMBL" id="AVOT02017165">
    <property type="protein sequence ID" value="MBW0503074.1"/>
    <property type="molecule type" value="Genomic_DNA"/>
</dbReference>
<comment type="caution">
    <text evidence="2">The sequence shown here is derived from an EMBL/GenBank/DDBJ whole genome shotgun (WGS) entry which is preliminary data.</text>
</comment>
<evidence type="ECO:0000313" key="3">
    <source>
        <dbReference type="Proteomes" id="UP000765509"/>
    </source>
</evidence>
<keyword evidence="3" id="KW-1185">Reference proteome</keyword>
<sequence length="154" mass="16404">MPVQHSPPAKNTRSQRNPAVFTATARVPLDHTPSVHQLSANLDRGPPMKGAAPSRRSRSLSGLLGGYPGMSEGARERLGEAEDEEGEESVEEEDSGENEEEDALENAQEVPQGSNVAPTNQPLVAQSDPSLIKIMEKMAPIMGQLTKAVSPGKI</sequence>
<reference evidence="2" key="1">
    <citation type="submission" date="2021-03" db="EMBL/GenBank/DDBJ databases">
        <title>Draft genome sequence of rust myrtle Austropuccinia psidii MF-1, a brazilian biotype.</title>
        <authorList>
            <person name="Quecine M.C."/>
            <person name="Pachon D.M.R."/>
            <person name="Bonatelli M.L."/>
            <person name="Correr F.H."/>
            <person name="Franceschini L.M."/>
            <person name="Leite T.F."/>
            <person name="Margarido G.R.A."/>
            <person name="Almeida C.A."/>
            <person name="Ferrarezi J.A."/>
            <person name="Labate C.A."/>
        </authorList>
    </citation>
    <scope>NUCLEOTIDE SEQUENCE</scope>
    <source>
        <strain evidence="2">MF-1</strain>
    </source>
</reference>